<dbReference type="SUPFAM" id="SSF52540">
    <property type="entry name" value="P-loop containing nucleoside triphosphate hydrolases"/>
    <property type="match status" value="1"/>
</dbReference>
<dbReference type="Gene3D" id="3.40.50.300">
    <property type="entry name" value="P-loop containing nucleotide triphosphate hydrolases"/>
    <property type="match status" value="1"/>
</dbReference>
<dbReference type="InterPro" id="IPR003593">
    <property type="entry name" value="AAA+_ATPase"/>
</dbReference>
<gene>
    <name evidence="4" type="ORF">I0K15_07905</name>
</gene>
<dbReference type="GO" id="GO:0016887">
    <property type="term" value="F:ATP hydrolysis activity"/>
    <property type="evidence" value="ECO:0007669"/>
    <property type="project" value="InterPro"/>
</dbReference>
<dbReference type="PANTHER" id="PTHR43119:SF1">
    <property type="entry name" value="ABC TRANSPORTER DOMAIN-CONTAINING PROTEIN"/>
    <property type="match status" value="1"/>
</dbReference>
<dbReference type="InterPro" id="IPR027417">
    <property type="entry name" value="P-loop_NTPase"/>
</dbReference>
<dbReference type="RefSeq" id="WP_196104901.1">
    <property type="nucleotide sequence ID" value="NZ_CP064942.1"/>
</dbReference>
<dbReference type="AlphaFoldDB" id="A0A7S9LV22"/>
<dbReference type="PANTHER" id="PTHR43119">
    <property type="entry name" value="ABC TRANSPORT PROTEIN ATP-BINDING COMPONENT-RELATED"/>
    <property type="match status" value="1"/>
</dbReference>
<sequence length="192" mass="20916">MLEVRDLRWPGGSGFTFRLDPGEILCISGPSGSGKSRLLRALADLDAAEGDAVLSGRRRGDMPGPDWRARVRYCAAEPAWWAPRVGDHFEEPPDRDELDILGLDVSLLEHSVTETSTGERQRLALLRALQPMPDVLLLDEPTSALDPEATARVEGWLASQVGTTRCAVVVSHDPQQAERLGARRVSLEALTG</sequence>
<dbReference type="InterPro" id="IPR003439">
    <property type="entry name" value="ABC_transporter-like_ATP-bd"/>
</dbReference>
<dbReference type="GO" id="GO:0005524">
    <property type="term" value="F:ATP binding"/>
    <property type="evidence" value="ECO:0007669"/>
    <property type="project" value="UniProtKB-KW"/>
</dbReference>
<evidence type="ECO:0000256" key="1">
    <source>
        <dbReference type="ARBA" id="ARBA00022741"/>
    </source>
</evidence>
<dbReference type="EMBL" id="CP064942">
    <property type="protein sequence ID" value="QPH55639.1"/>
    <property type="molecule type" value="Genomic_DNA"/>
</dbReference>
<evidence type="ECO:0000259" key="3">
    <source>
        <dbReference type="PROSITE" id="PS50893"/>
    </source>
</evidence>
<dbReference type="Proteomes" id="UP000594800">
    <property type="component" value="Chromosome"/>
</dbReference>
<dbReference type="KEGG" id="poz:I0K15_07905"/>
<keyword evidence="2 4" id="KW-0067">ATP-binding</keyword>
<dbReference type="CDD" id="cd00267">
    <property type="entry name" value="ABC_ATPase"/>
    <property type="match status" value="1"/>
</dbReference>
<evidence type="ECO:0000313" key="4">
    <source>
        <dbReference type="EMBL" id="QPH55639.1"/>
    </source>
</evidence>
<dbReference type="SMART" id="SM00382">
    <property type="entry name" value="AAA"/>
    <property type="match status" value="1"/>
</dbReference>
<evidence type="ECO:0000256" key="2">
    <source>
        <dbReference type="ARBA" id="ARBA00022840"/>
    </source>
</evidence>
<accession>A0A7S9LV22</accession>
<dbReference type="PROSITE" id="PS50893">
    <property type="entry name" value="ABC_TRANSPORTER_2"/>
    <property type="match status" value="1"/>
</dbReference>
<protein>
    <submittedName>
        <fullName evidence="4">ATP-binding cassette domain-containing protein</fullName>
    </submittedName>
</protein>
<evidence type="ECO:0000313" key="5">
    <source>
        <dbReference type="Proteomes" id="UP000594800"/>
    </source>
</evidence>
<proteinExistence type="predicted"/>
<organism evidence="4 5">
    <name type="scientific">Pontivivens ytuae</name>
    <dbReference type="NCBI Taxonomy" id="2789856"/>
    <lineage>
        <taxon>Bacteria</taxon>
        <taxon>Pseudomonadati</taxon>
        <taxon>Pseudomonadota</taxon>
        <taxon>Alphaproteobacteria</taxon>
        <taxon>Rhodobacterales</taxon>
        <taxon>Paracoccaceae</taxon>
        <taxon>Pontivivens</taxon>
    </lineage>
</organism>
<keyword evidence="5" id="KW-1185">Reference proteome</keyword>
<reference evidence="4 5" key="1">
    <citation type="submission" date="2020-11" db="EMBL/GenBank/DDBJ databases">
        <title>Description of Pontivivens ytuae sp. nov. isolated from deep sea sediment of Mariana Trench.</title>
        <authorList>
            <person name="Wang Z."/>
            <person name="Sun Q.-L."/>
            <person name="Xu X.-D."/>
            <person name="Tang Y.-Z."/>
            <person name="Zhang J."/>
        </authorList>
    </citation>
    <scope>NUCLEOTIDE SEQUENCE [LARGE SCALE GENOMIC DNA]</scope>
    <source>
        <strain evidence="4 5">MT2928</strain>
    </source>
</reference>
<feature type="domain" description="ABC transporter" evidence="3">
    <location>
        <begin position="2"/>
        <end position="189"/>
    </location>
</feature>
<keyword evidence="1" id="KW-0547">Nucleotide-binding</keyword>
<dbReference type="Pfam" id="PF00005">
    <property type="entry name" value="ABC_tran"/>
    <property type="match status" value="1"/>
</dbReference>
<name>A0A7S9LV22_9RHOB</name>